<dbReference type="PROSITE" id="PS51257">
    <property type="entry name" value="PROKAR_LIPOPROTEIN"/>
    <property type="match status" value="1"/>
</dbReference>
<sequence length="210" mass="23704">MKKGIVLLLVLSLLFTSVGCSKDNTNNEVESQGKNEVENQSKGDSIEVDKKLTNVEVTIPASFFELDGEEELDIEQITKDAKEEGVKEVKLNDDGSVTYTMSKDTHKKLLDDMKNAMLDSFDELINDEDISSIKDIKSNKTYSEFDIVVNKDEFENSFDGFAVLGIVFQSMFYQLFEGVEPDNNKVIVNFKDADTEEIFNSITYPDAFNQ</sequence>
<name>A0A926EW13_9FIRM</name>
<reference evidence="2" key="1">
    <citation type="submission" date="2020-08" db="EMBL/GenBank/DDBJ databases">
        <title>Genome public.</title>
        <authorList>
            <person name="Liu C."/>
            <person name="Sun Q."/>
        </authorList>
    </citation>
    <scope>NUCLEOTIDE SEQUENCE</scope>
    <source>
        <strain evidence="2">BX21</strain>
    </source>
</reference>
<accession>A0A926EW13</accession>
<gene>
    <name evidence="2" type="ORF">H8707_14080</name>
</gene>
<evidence type="ECO:0000313" key="3">
    <source>
        <dbReference type="Proteomes" id="UP000601171"/>
    </source>
</evidence>
<feature type="chain" id="PRO_5039630589" description="Antigen I/II N-terminal domain-containing protein" evidence="1">
    <location>
        <begin position="23"/>
        <end position="210"/>
    </location>
</feature>
<dbReference type="EMBL" id="JACRTG010000034">
    <property type="protein sequence ID" value="MBC8589343.1"/>
    <property type="molecule type" value="Genomic_DNA"/>
</dbReference>
<dbReference type="AlphaFoldDB" id="A0A926EW13"/>
<organism evidence="2 3">
    <name type="scientific">Paratissierella segnis</name>
    <dbReference type="NCBI Taxonomy" id="2763679"/>
    <lineage>
        <taxon>Bacteria</taxon>
        <taxon>Bacillati</taxon>
        <taxon>Bacillota</taxon>
        <taxon>Tissierellia</taxon>
        <taxon>Tissierellales</taxon>
        <taxon>Tissierellaceae</taxon>
        <taxon>Paratissierella</taxon>
    </lineage>
</organism>
<keyword evidence="1" id="KW-0732">Signal</keyword>
<evidence type="ECO:0000256" key="1">
    <source>
        <dbReference type="SAM" id="SignalP"/>
    </source>
</evidence>
<dbReference type="RefSeq" id="WP_262430810.1">
    <property type="nucleotide sequence ID" value="NZ_JACRTG010000034.1"/>
</dbReference>
<protein>
    <recommendedName>
        <fullName evidence="4">Antigen I/II N-terminal domain-containing protein</fullName>
    </recommendedName>
</protein>
<evidence type="ECO:0008006" key="4">
    <source>
        <dbReference type="Google" id="ProtNLM"/>
    </source>
</evidence>
<evidence type="ECO:0000313" key="2">
    <source>
        <dbReference type="EMBL" id="MBC8589343.1"/>
    </source>
</evidence>
<comment type="caution">
    <text evidence="2">The sequence shown here is derived from an EMBL/GenBank/DDBJ whole genome shotgun (WGS) entry which is preliminary data.</text>
</comment>
<feature type="signal peptide" evidence="1">
    <location>
        <begin position="1"/>
        <end position="22"/>
    </location>
</feature>
<dbReference type="Proteomes" id="UP000601171">
    <property type="component" value="Unassembled WGS sequence"/>
</dbReference>
<keyword evidence="3" id="KW-1185">Reference proteome</keyword>
<proteinExistence type="predicted"/>